<protein>
    <recommendedName>
        <fullName evidence="3">F-box domain-containing protein</fullName>
    </recommendedName>
</protein>
<dbReference type="EMBL" id="ML978121">
    <property type="protein sequence ID" value="KAF2104869.1"/>
    <property type="molecule type" value="Genomic_DNA"/>
</dbReference>
<evidence type="ECO:0008006" key="3">
    <source>
        <dbReference type="Google" id="ProtNLM"/>
    </source>
</evidence>
<organism evidence="1 2">
    <name type="scientific">Rhizodiscina lignyota</name>
    <dbReference type="NCBI Taxonomy" id="1504668"/>
    <lineage>
        <taxon>Eukaryota</taxon>
        <taxon>Fungi</taxon>
        <taxon>Dikarya</taxon>
        <taxon>Ascomycota</taxon>
        <taxon>Pezizomycotina</taxon>
        <taxon>Dothideomycetes</taxon>
        <taxon>Pleosporomycetidae</taxon>
        <taxon>Aulographales</taxon>
        <taxon>Rhizodiscinaceae</taxon>
        <taxon>Rhizodiscina</taxon>
    </lineage>
</organism>
<dbReference type="Gene3D" id="3.80.10.10">
    <property type="entry name" value="Ribonuclease Inhibitor"/>
    <property type="match status" value="1"/>
</dbReference>
<dbReference type="OrthoDB" id="5311681at2759"/>
<name>A0A9P4IS68_9PEZI</name>
<accession>A0A9P4IS68</accession>
<dbReference type="InterPro" id="IPR032675">
    <property type="entry name" value="LRR_dom_sf"/>
</dbReference>
<comment type="caution">
    <text evidence="1">The sequence shown here is derived from an EMBL/GenBank/DDBJ whole genome shotgun (WGS) entry which is preliminary data.</text>
</comment>
<dbReference type="AlphaFoldDB" id="A0A9P4IS68"/>
<proteinExistence type="predicted"/>
<dbReference type="SUPFAM" id="SSF52047">
    <property type="entry name" value="RNI-like"/>
    <property type="match status" value="1"/>
</dbReference>
<dbReference type="Proteomes" id="UP000799772">
    <property type="component" value="Unassembled WGS sequence"/>
</dbReference>
<evidence type="ECO:0000313" key="1">
    <source>
        <dbReference type="EMBL" id="KAF2104869.1"/>
    </source>
</evidence>
<evidence type="ECO:0000313" key="2">
    <source>
        <dbReference type="Proteomes" id="UP000799772"/>
    </source>
</evidence>
<gene>
    <name evidence="1" type="ORF">NA57DRAFT_71072</name>
</gene>
<keyword evidence="2" id="KW-1185">Reference proteome</keyword>
<reference evidence="1" key="1">
    <citation type="journal article" date="2020" name="Stud. Mycol.">
        <title>101 Dothideomycetes genomes: a test case for predicting lifestyles and emergence of pathogens.</title>
        <authorList>
            <person name="Haridas S."/>
            <person name="Albert R."/>
            <person name="Binder M."/>
            <person name="Bloem J."/>
            <person name="Labutti K."/>
            <person name="Salamov A."/>
            <person name="Andreopoulos B."/>
            <person name="Baker S."/>
            <person name="Barry K."/>
            <person name="Bills G."/>
            <person name="Bluhm B."/>
            <person name="Cannon C."/>
            <person name="Castanera R."/>
            <person name="Culley D."/>
            <person name="Daum C."/>
            <person name="Ezra D."/>
            <person name="Gonzalez J."/>
            <person name="Henrissat B."/>
            <person name="Kuo A."/>
            <person name="Liang C."/>
            <person name="Lipzen A."/>
            <person name="Lutzoni F."/>
            <person name="Magnuson J."/>
            <person name="Mondo S."/>
            <person name="Nolan M."/>
            <person name="Ohm R."/>
            <person name="Pangilinan J."/>
            <person name="Park H.-J."/>
            <person name="Ramirez L."/>
            <person name="Alfaro M."/>
            <person name="Sun H."/>
            <person name="Tritt A."/>
            <person name="Yoshinaga Y."/>
            <person name="Zwiers L.-H."/>
            <person name="Turgeon B."/>
            <person name="Goodwin S."/>
            <person name="Spatafora J."/>
            <person name="Crous P."/>
            <person name="Grigoriev I."/>
        </authorList>
    </citation>
    <scope>NUCLEOTIDE SEQUENCE</scope>
    <source>
        <strain evidence="1">CBS 133067</strain>
    </source>
</reference>
<sequence length="460" mass="52015">MLPNVPSDIFPLIFERLQDEKDLKALSFVSRGVNQWVTPELYKRYQNFDMYQPKPFWPFARTLLENPELGLLVRSLNLRQWLPPQFPTTLSEEDMTLYKKMLEQAPLSKEQLALPTTVTSRIPLDLSEMPHTDLYPCEVAEIHTLLARTPNLEELKLNELAPDKLHNDEIHYPLSLIELVAKVGHSMSKLKSIRLIASDKSPIDLQGLTILFSMPNLSTFMCVDLGDKPDLDLSLWTCLPRSSAVQTISWIGTKQPGFIDLLVSSCKALTRLEYIEIPPHNKSGDSSLAPFTLTKLAAAHATTLESLHVNTLYQVHFVTAGGLRVLDKLKHLVVRGPTIFGRSSAATGSATVKVTSQSIIQLLPASLETFKVDYCGRDHEEPLLAFAKVVDSQSLPNMRRFELTICPLRFCPSAEEEEKRMAARKLESEVQDAGFVYKWVNKGADIFDDWWSVEAWKELK</sequence>